<feature type="compositionally biased region" description="Polar residues" evidence="1">
    <location>
        <begin position="152"/>
        <end position="163"/>
    </location>
</feature>
<accession>A0A7W9WNB7</accession>
<gene>
    <name evidence="2" type="ORF">HNR28_001441</name>
</gene>
<dbReference type="Proteomes" id="UP000541136">
    <property type="component" value="Unassembled WGS sequence"/>
</dbReference>
<feature type="region of interest" description="Disordered" evidence="1">
    <location>
        <begin position="129"/>
        <end position="169"/>
    </location>
</feature>
<protein>
    <recommendedName>
        <fullName evidence="4">DUF4810 domain-containing protein</fullName>
    </recommendedName>
</protein>
<evidence type="ECO:0008006" key="4">
    <source>
        <dbReference type="Google" id="ProtNLM"/>
    </source>
</evidence>
<dbReference type="Pfam" id="PF16068">
    <property type="entry name" value="DUF4810"/>
    <property type="match status" value="1"/>
</dbReference>
<evidence type="ECO:0000313" key="3">
    <source>
        <dbReference type="Proteomes" id="UP000541136"/>
    </source>
</evidence>
<reference evidence="2 3" key="1">
    <citation type="submission" date="2020-08" db="EMBL/GenBank/DDBJ databases">
        <title>Genomic Encyclopedia of Type Strains, Phase IV (KMG-IV): sequencing the most valuable type-strain genomes for metagenomic binning, comparative biology and taxonomic classification.</title>
        <authorList>
            <person name="Goeker M."/>
        </authorList>
    </citation>
    <scope>NUCLEOTIDE SEQUENCE [LARGE SCALE GENOMIC DNA]</scope>
    <source>
        <strain evidence="2 3">DSM 12141</strain>
    </source>
</reference>
<dbReference type="AlphaFoldDB" id="A0A7W9WNB7"/>
<dbReference type="EMBL" id="JACHIB010000007">
    <property type="protein sequence ID" value="MBB6083403.1"/>
    <property type="molecule type" value="Genomic_DNA"/>
</dbReference>
<organism evidence="2 3">
    <name type="scientific">Castellaniella defragrans</name>
    <name type="common">Alcaligenes defragrans</name>
    <dbReference type="NCBI Taxonomy" id="75697"/>
    <lineage>
        <taxon>Bacteria</taxon>
        <taxon>Pseudomonadati</taxon>
        <taxon>Pseudomonadota</taxon>
        <taxon>Betaproteobacteria</taxon>
        <taxon>Burkholderiales</taxon>
        <taxon>Alcaligenaceae</taxon>
        <taxon>Castellaniella</taxon>
    </lineage>
</organism>
<proteinExistence type="predicted"/>
<evidence type="ECO:0000256" key="1">
    <source>
        <dbReference type="SAM" id="MobiDB-lite"/>
    </source>
</evidence>
<sequence length="169" mass="18206">MRQSRQCRQACQRPARNGSLPFRLAGMGLLIGLLSACASRQPPLYNWETYQPQVRAYFQDEGGDAEAQALAMEHNIETARAANQALPPGFHAHLGLLYLKIGKDDHALEQIESEKAAFPESAPFMDFLLRNTSRASTPGEADPSGPQPEVSAPSSSTSAKHGNSGTGKS</sequence>
<evidence type="ECO:0000313" key="2">
    <source>
        <dbReference type="EMBL" id="MBB6083403.1"/>
    </source>
</evidence>
<dbReference type="InterPro" id="IPR014508">
    <property type="entry name" value="UCP020555_TPR-like"/>
</dbReference>
<name>A0A7W9WNB7_CASDE</name>
<dbReference type="RefSeq" id="WP_244978215.1">
    <property type="nucleotide sequence ID" value="NZ_JACHIB010000007.1"/>
</dbReference>
<comment type="caution">
    <text evidence="2">The sequence shown here is derived from an EMBL/GenBank/DDBJ whole genome shotgun (WGS) entry which is preliminary data.</text>
</comment>